<dbReference type="SMART" id="SM00893">
    <property type="entry name" value="ETF"/>
    <property type="match status" value="1"/>
</dbReference>
<evidence type="ECO:0000256" key="2">
    <source>
        <dbReference type="ARBA" id="ARBA00007557"/>
    </source>
</evidence>
<dbReference type="RefSeq" id="WP_052205757.1">
    <property type="nucleotide sequence ID" value="NZ_CP012342.1"/>
</dbReference>
<feature type="domain" description="Electron transfer flavoprotein alpha/beta-subunit N-terminal" evidence="8">
    <location>
        <begin position="23"/>
        <end position="211"/>
    </location>
</feature>
<proteinExistence type="inferred from homology"/>
<evidence type="ECO:0000313" key="9">
    <source>
        <dbReference type="EMBL" id="AKV59467.1"/>
    </source>
</evidence>
<comment type="similarity">
    <text evidence="2">Belongs to the ETF beta-subunit/FixA family.</text>
</comment>
<evidence type="ECO:0000256" key="4">
    <source>
        <dbReference type="ARBA" id="ARBA00016797"/>
    </source>
</evidence>
<dbReference type="SUPFAM" id="SSF52402">
    <property type="entry name" value="Adenine nucleotide alpha hydrolases-like"/>
    <property type="match status" value="1"/>
</dbReference>
<dbReference type="InterPro" id="IPR012255">
    <property type="entry name" value="ETF_b"/>
</dbReference>
<sequence>MRIAVLFKEVPDTYGERELNLETGLAVRTGDNVADEAVERAVEAALTIAEATGGEVELLSVAPASADANIRKGIAMGAENAHIVSDDSLIGADFTLTAEVLAALVRREEYDLVVAGNVSSDGAGGVIPTMVAELLDWPALTNLTKVEVAGSTVTATRASDGATMELSAELPAVISVTDAFPDARFPNFKGLMAAKKKELDTLTLADLGIDANDFAPARAIVVEASQRPPREAGTLIHDDGTAATQIADFLAEKKFI</sequence>
<comment type="function">
    <text evidence="7">The electron transfer flavoprotein serves as a specific electron acceptor for other dehydrogenases. It transfers the electrons to the main respiratory chain via ETF-ubiquinone oxidoreductase (ETF dehydrogenase).</text>
</comment>
<evidence type="ECO:0000256" key="5">
    <source>
        <dbReference type="ARBA" id="ARBA00022448"/>
    </source>
</evidence>
<dbReference type="Gene3D" id="3.40.50.620">
    <property type="entry name" value="HUPs"/>
    <property type="match status" value="1"/>
</dbReference>
<dbReference type="AlphaFoldDB" id="A0A0K1RDG5"/>
<evidence type="ECO:0000256" key="3">
    <source>
        <dbReference type="ARBA" id="ARBA00011355"/>
    </source>
</evidence>
<evidence type="ECO:0000259" key="8">
    <source>
        <dbReference type="SMART" id="SM00893"/>
    </source>
</evidence>
<dbReference type="GO" id="GO:0009055">
    <property type="term" value="F:electron transfer activity"/>
    <property type="evidence" value="ECO:0007669"/>
    <property type="project" value="InterPro"/>
</dbReference>
<keyword evidence="5" id="KW-0813">Transport</keyword>
<dbReference type="CDD" id="cd01714">
    <property type="entry name" value="ETF_beta"/>
    <property type="match status" value="1"/>
</dbReference>
<protein>
    <recommendedName>
        <fullName evidence="4">Electron transfer flavoprotein subunit beta</fullName>
    </recommendedName>
</protein>
<keyword evidence="6" id="KW-0249">Electron transport</keyword>
<dbReference type="Proteomes" id="UP000060016">
    <property type="component" value="Chromosome"/>
</dbReference>
<evidence type="ECO:0000256" key="1">
    <source>
        <dbReference type="ARBA" id="ARBA00001974"/>
    </source>
</evidence>
<dbReference type="GO" id="GO:0005829">
    <property type="term" value="C:cytosol"/>
    <property type="evidence" value="ECO:0007669"/>
    <property type="project" value="TreeGrafter"/>
</dbReference>
<dbReference type="STRING" id="156976.AK829_10380"/>
<organism evidence="9 10">
    <name type="scientific">Corynebacterium riegelii</name>
    <dbReference type="NCBI Taxonomy" id="156976"/>
    <lineage>
        <taxon>Bacteria</taxon>
        <taxon>Bacillati</taxon>
        <taxon>Actinomycetota</taxon>
        <taxon>Actinomycetes</taxon>
        <taxon>Mycobacteriales</taxon>
        <taxon>Corynebacteriaceae</taxon>
        <taxon>Corynebacterium</taxon>
    </lineage>
</organism>
<name>A0A0K1RDG5_9CORY</name>
<gene>
    <name evidence="9" type="ORF">AK829_10380</name>
</gene>
<dbReference type="PANTHER" id="PTHR21294">
    <property type="entry name" value="ELECTRON TRANSFER FLAVOPROTEIN BETA-SUBUNIT"/>
    <property type="match status" value="1"/>
</dbReference>
<comment type="cofactor">
    <cofactor evidence="1">
        <name>FAD</name>
        <dbReference type="ChEBI" id="CHEBI:57692"/>
    </cofactor>
</comment>
<keyword evidence="10" id="KW-1185">Reference proteome</keyword>
<reference evidence="9 10" key="1">
    <citation type="submission" date="2015-08" db="EMBL/GenBank/DDBJ databases">
        <authorList>
            <person name="Babu N.S."/>
            <person name="Beckwith C.J."/>
            <person name="Beseler K.G."/>
            <person name="Brison A."/>
            <person name="Carone J.V."/>
            <person name="Caskin T.P."/>
            <person name="Diamond M."/>
            <person name="Durham M.E."/>
            <person name="Foxe J.M."/>
            <person name="Go M."/>
            <person name="Henderson B.A."/>
            <person name="Jones I.B."/>
            <person name="McGettigan J.A."/>
            <person name="Micheletti S.J."/>
            <person name="Nasrallah M.E."/>
            <person name="Ortiz D."/>
            <person name="Piller C.R."/>
            <person name="Privatt S.R."/>
            <person name="Schneider S.L."/>
            <person name="Sharp S."/>
            <person name="Smith T.C."/>
            <person name="Stanton J.D."/>
            <person name="Ullery H.E."/>
            <person name="Wilson R.J."/>
            <person name="Serrano M.G."/>
            <person name="Buck G."/>
            <person name="Lee V."/>
            <person name="Wang Y."/>
            <person name="Carvalho R."/>
            <person name="Voegtly L."/>
            <person name="Shi R."/>
            <person name="Duckworth R."/>
            <person name="Johnson A."/>
            <person name="Loviza R."/>
            <person name="Walstead R."/>
            <person name="Shah Z."/>
            <person name="Kiflezghi M."/>
            <person name="Wade K."/>
            <person name="Ball S.L."/>
            <person name="Bradley K.W."/>
            <person name="Asai D.J."/>
            <person name="Bowman C.A."/>
            <person name="Russell D.A."/>
            <person name="Pope W.H."/>
            <person name="Jacobs-Sera D."/>
            <person name="Hendrix R.W."/>
            <person name="Hatfull G.F."/>
        </authorList>
    </citation>
    <scope>NUCLEOTIDE SEQUENCE [LARGE SCALE GENOMIC DNA]</scope>
    <source>
        <strain evidence="9 10">PUDD_83A45</strain>
    </source>
</reference>
<dbReference type="PANTHER" id="PTHR21294:SF8">
    <property type="entry name" value="ELECTRON TRANSFER FLAVOPROTEIN SUBUNIT BETA"/>
    <property type="match status" value="1"/>
</dbReference>
<evidence type="ECO:0000313" key="10">
    <source>
        <dbReference type="Proteomes" id="UP000060016"/>
    </source>
</evidence>
<accession>A0A0K1RDG5</accession>
<dbReference type="InterPro" id="IPR014729">
    <property type="entry name" value="Rossmann-like_a/b/a_fold"/>
</dbReference>
<dbReference type="KEGG" id="crie:AK829_10380"/>
<dbReference type="PIRSF" id="PIRSF000090">
    <property type="entry name" value="Beta-ETF"/>
    <property type="match status" value="1"/>
</dbReference>
<comment type="subunit">
    <text evidence="3">Heterodimer of an alpha and a beta subunit.</text>
</comment>
<dbReference type="InterPro" id="IPR033948">
    <property type="entry name" value="ETF_beta_N"/>
</dbReference>
<dbReference type="Pfam" id="PF01012">
    <property type="entry name" value="ETF"/>
    <property type="match status" value="1"/>
</dbReference>
<dbReference type="PATRIC" id="fig|156976.3.peg.2092"/>
<dbReference type="EMBL" id="CP012342">
    <property type="protein sequence ID" value="AKV59467.1"/>
    <property type="molecule type" value="Genomic_DNA"/>
</dbReference>
<evidence type="ECO:0000256" key="6">
    <source>
        <dbReference type="ARBA" id="ARBA00022982"/>
    </source>
</evidence>
<evidence type="ECO:0000256" key="7">
    <source>
        <dbReference type="ARBA" id="ARBA00025649"/>
    </source>
</evidence>
<dbReference type="InterPro" id="IPR014730">
    <property type="entry name" value="ETF_a/b_N"/>
</dbReference>